<sequence>MRPIAGGGKVGRFVSLGRVDAGSEGERGRDCWGRGTSDAGGKPSARYEDARGWDGRDDDRDRRSFDRRGYGDDYGRGGEDHLDRRRSYDSRGGADVGSWRSERNGYGFRDRDDGFPRGGRLSADREKTWRRREEPEPLKPVEPSPPPRARQSVDVKRTAEGALDKLHIPHGDYEWGQEEDDFGEIPSWLQQQQDARSSERGTNQVPAPRKGTSPVQPKPKREMGHFNSAKLPDHLKQPKRAEGEEKKLWTPPEPIGGVKKRPEKASITSPKATPAPKAVPIARRSQDEPRAIPEPKLRNNKAEGKTLPKVSPKTPPSPQLPPSAAKGLSLAPPNPPPPSPHPPPNLSRAQPPIPPGKPPPLPPMPPPPLPQGMPPGVQPPLPSGKPPPLPPKPHASPDMTKLSISEKTTPSKNAAKKKKVQKVPSSGNVSSSEAMRVSEGSEKPKAKPTLKETSRDSSTTDLSSDGGSQKPKVKPKAASKAKPKAGLKAPKGQADAAQQRNGSDEANRRVSIDAIDMSRANSKMTI</sequence>
<dbReference type="EMBL" id="CAID01000009">
    <property type="protein sequence ID" value="CEF98949.1"/>
    <property type="molecule type" value="Genomic_DNA"/>
</dbReference>
<feature type="compositionally biased region" description="Pro residues" evidence="1">
    <location>
        <begin position="332"/>
        <end position="394"/>
    </location>
</feature>
<proteinExistence type="predicted"/>
<comment type="caution">
    <text evidence="2">The sequence shown here is derived from an EMBL/GenBank/DDBJ whole genome shotgun (WGS) entry which is preliminary data.</text>
</comment>
<feature type="compositionally biased region" description="Basic and acidic residues" evidence="1">
    <location>
        <begin position="231"/>
        <end position="248"/>
    </location>
</feature>
<keyword evidence="3" id="KW-1185">Reference proteome</keyword>
<feature type="compositionally biased region" description="Basic and acidic residues" evidence="1">
    <location>
        <begin position="122"/>
        <end position="139"/>
    </location>
</feature>
<feature type="compositionally biased region" description="Basic and acidic residues" evidence="1">
    <location>
        <begin position="502"/>
        <end position="511"/>
    </location>
</feature>
<reference evidence="3" key="1">
    <citation type="journal article" date="2006" name="Proc. Natl. Acad. Sci. U.S.A.">
        <title>Genome analysis of the smallest free-living eukaryote Ostreococcus tauri unveils many unique features.</title>
        <authorList>
            <person name="Derelle E."/>
            <person name="Ferraz C."/>
            <person name="Rombauts S."/>
            <person name="Rouze P."/>
            <person name="Worden A.Z."/>
            <person name="Robbens S."/>
            <person name="Partensky F."/>
            <person name="Degroeve S."/>
            <person name="Echeynie S."/>
            <person name="Cooke R."/>
            <person name="Saeys Y."/>
            <person name="Wuyts J."/>
            <person name="Jabbari K."/>
            <person name="Bowler C."/>
            <person name="Panaud O."/>
            <person name="Piegu B."/>
            <person name="Ball S.G."/>
            <person name="Ral J.-P."/>
            <person name="Bouget F.-Y."/>
            <person name="Piganeau G."/>
            <person name="De Baets B."/>
            <person name="Picard A."/>
            <person name="Delseny M."/>
            <person name="Demaille J."/>
            <person name="Van de Peer Y."/>
            <person name="Moreau H."/>
        </authorList>
    </citation>
    <scope>NUCLEOTIDE SEQUENCE [LARGE SCALE GENOMIC DNA]</scope>
    <source>
        <strain evidence="3">OTTH 0595 / CCAP 157/2 / RCC745</strain>
    </source>
</reference>
<dbReference type="PRINTS" id="PR01217">
    <property type="entry name" value="PRICHEXTENSN"/>
</dbReference>
<feature type="compositionally biased region" description="Polar residues" evidence="1">
    <location>
        <begin position="188"/>
        <end position="205"/>
    </location>
</feature>
<feature type="compositionally biased region" description="Basic and acidic residues" evidence="1">
    <location>
        <begin position="100"/>
        <end position="115"/>
    </location>
</feature>
<organism evidence="2 3">
    <name type="scientific">Ostreococcus tauri</name>
    <name type="common">Marine green alga</name>
    <dbReference type="NCBI Taxonomy" id="70448"/>
    <lineage>
        <taxon>Eukaryota</taxon>
        <taxon>Viridiplantae</taxon>
        <taxon>Chlorophyta</taxon>
        <taxon>Mamiellophyceae</taxon>
        <taxon>Mamiellales</taxon>
        <taxon>Bathycoccaceae</taxon>
        <taxon>Ostreococcus</taxon>
    </lineage>
</organism>
<evidence type="ECO:0000256" key="1">
    <source>
        <dbReference type="SAM" id="MobiDB-lite"/>
    </source>
</evidence>
<feature type="compositionally biased region" description="Basic and acidic residues" evidence="1">
    <location>
        <begin position="284"/>
        <end position="306"/>
    </location>
</feature>
<name>A0A090MA29_OSTTA</name>
<dbReference type="InParanoid" id="A0A090MA29"/>
<accession>A0A090MA29</accession>
<feature type="compositionally biased region" description="Basic and acidic residues" evidence="1">
    <location>
        <begin position="439"/>
        <end position="455"/>
    </location>
</feature>
<dbReference type="RefSeq" id="XP_022839561.1">
    <property type="nucleotide sequence ID" value="XM_022983282.1"/>
</dbReference>
<evidence type="ECO:0000313" key="3">
    <source>
        <dbReference type="Proteomes" id="UP000009170"/>
    </source>
</evidence>
<feature type="compositionally biased region" description="Gly residues" evidence="1">
    <location>
        <begin position="1"/>
        <end position="10"/>
    </location>
</feature>
<protein>
    <submittedName>
        <fullName evidence="2">Uncharacterized protein</fullName>
    </submittedName>
</protein>
<dbReference type="OrthoDB" id="10656002at2759"/>
<evidence type="ECO:0000313" key="2">
    <source>
        <dbReference type="EMBL" id="CEF98949.1"/>
    </source>
</evidence>
<feature type="compositionally biased region" description="Basic and acidic residues" evidence="1">
    <location>
        <begin position="151"/>
        <end position="173"/>
    </location>
</feature>
<feature type="region of interest" description="Disordered" evidence="1">
    <location>
        <begin position="1"/>
        <end position="526"/>
    </location>
</feature>
<gene>
    <name evidence="2" type="ORF">OT_ostta09g00710</name>
</gene>
<feature type="compositionally biased region" description="Basic and acidic residues" evidence="1">
    <location>
        <begin position="45"/>
        <end position="89"/>
    </location>
</feature>
<dbReference type="GeneID" id="9831933"/>
<dbReference type="STRING" id="70448.A0A090MA29"/>
<reference evidence="2 3" key="2">
    <citation type="journal article" date="2014" name="BMC Genomics">
        <title>An improved genome of the model marine alga Ostreococcus tauri unfolds by assessing Illumina de novo assemblies.</title>
        <authorList>
            <person name="Blanc-Mathieu R."/>
            <person name="Verhelst B."/>
            <person name="Derelle E."/>
            <person name="Rombauts S."/>
            <person name="Bouget F.Y."/>
            <person name="Carre I."/>
            <person name="Chateau A."/>
            <person name="Eyre-Walker A."/>
            <person name="Grimsley N."/>
            <person name="Moreau H."/>
            <person name="Piegu B."/>
            <person name="Rivals E."/>
            <person name="Schackwitz W."/>
            <person name="Van de Peer Y."/>
            <person name="Piganeau G."/>
        </authorList>
    </citation>
    <scope>NUCLEOTIDE SEQUENCE [LARGE SCALE GENOMIC DNA]</scope>
    <source>
        <strain evidence="3">OTTH 0595 / CCAP 157/2 / RCC745</strain>
    </source>
</reference>
<dbReference type="KEGG" id="ota:OT_ostta09g00710"/>
<dbReference type="AlphaFoldDB" id="A0A090MA29"/>
<feature type="compositionally biased region" description="Low complexity" evidence="1">
    <location>
        <begin position="456"/>
        <end position="470"/>
    </location>
</feature>
<dbReference type="Proteomes" id="UP000009170">
    <property type="component" value="Unassembled WGS sequence"/>
</dbReference>
<feature type="compositionally biased region" description="Basic residues" evidence="1">
    <location>
        <begin position="471"/>
        <end position="485"/>
    </location>
</feature>